<dbReference type="GO" id="GO:0008449">
    <property type="term" value="F:N-acetylglucosamine-6-sulfatase activity"/>
    <property type="evidence" value="ECO:0007669"/>
    <property type="project" value="TreeGrafter"/>
</dbReference>
<dbReference type="InterPro" id="IPR017850">
    <property type="entry name" value="Alkaline_phosphatase_core_sf"/>
</dbReference>
<dbReference type="PANTHER" id="PTHR43108:SF8">
    <property type="entry name" value="SD21168P"/>
    <property type="match status" value="1"/>
</dbReference>
<feature type="signal peptide" evidence="7">
    <location>
        <begin position="1"/>
        <end position="19"/>
    </location>
</feature>
<dbReference type="Gene3D" id="3.40.720.10">
    <property type="entry name" value="Alkaline Phosphatase, subunit A"/>
    <property type="match status" value="1"/>
</dbReference>
<dbReference type="SUPFAM" id="SSF53649">
    <property type="entry name" value="Alkaline phosphatase-like"/>
    <property type="match status" value="1"/>
</dbReference>
<dbReference type="GO" id="GO:0004065">
    <property type="term" value="F:arylsulfatase activity"/>
    <property type="evidence" value="ECO:0007669"/>
    <property type="project" value="UniProtKB-UniRule"/>
</dbReference>
<dbReference type="CDD" id="cd16147">
    <property type="entry name" value="G6S"/>
    <property type="match status" value="1"/>
</dbReference>
<comment type="catalytic activity">
    <reaction evidence="5">
        <text>an aryl sulfate + H2O = a phenol + sulfate + H(+)</text>
        <dbReference type="Rhea" id="RHEA:17261"/>
        <dbReference type="ChEBI" id="CHEBI:15377"/>
        <dbReference type="ChEBI" id="CHEBI:15378"/>
        <dbReference type="ChEBI" id="CHEBI:16189"/>
        <dbReference type="ChEBI" id="CHEBI:33853"/>
        <dbReference type="ChEBI" id="CHEBI:140317"/>
        <dbReference type="EC" id="3.1.6.1"/>
    </reaction>
</comment>
<dbReference type="InterPro" id="IPR000917">
    <property type="entry name" value="Sulfatase_N"/>
</dbReference>
<dbReference type="PIRSF" id="PIRSF000972">
    <property type="entry name" value="Arylsulf_plant"/>
    <property type="match status" value="1"/>
</dbReference>
<dbReference type="FunFam" id="3.40.720.10:FF:000051">
    <property type="entry name" value="Arylsulfatase"/>
    <property type="match status" value="1"/>
</dbReference>
<sequence length="604" mass="68350">MKTACLAAASCSLLSFATGTQVPLTSHENGLQSKRPNIVFILTDDQDHNMQSLDYMPLLKKHLVDRGTSFEKHYCTVSICCPSRVNLWTGRAAHNTNVTDLKPPYGGYPKFVQEGLNEDWLMIWLQRENYNTYYTGKLFNAHNVHNYNDPLVKGLNGSDFLLDPFTYEYFNAWMTRNGEEPVSYAGHYSPDVVADKAKGFLDQAAQLYQDTGRPFFLGVAPIAPHSNMHVGEHLVSDMPKYAERHKHLFKDYKIPRTKNFNPDRPSGVGWVRKLPKLNSTVIEYHDELVRSRLRALQSVDEMVETLVQTLEAKGLMENTYIFYTSDNGYHVGQHRLPPGKECAFEEDIHVPLIVRGPGVPKGNIVNAVSSHTDLTPTVLKLADVERPDLDGLAIPLTAEELSEPVSGEHVNVEYWGGALPEGQYGVIGDYPWPGLGPIAARNNTYKALRIAGEHYSLLYTVWCTGEKEYYDVKRDPYQMQNLLGEGQGHLIEDYKISDRSFKHILNRADALLMVLKSCKGESCRRPWSVLHPDGNVKSLADALHASFDDFYSSQPKINFDSCQMGYIKSEEGPQDVNVWNDETRSPLSSVQKPLQYEGHWSWWT</sequence>
<name>A0AAI9EDV7_9PEZI</name>
<feature type="domain" description="Sulfatase N-terminal" evidence="8">
    <location>
        <begin position="36"/>
        <end position="384"/>
    </location>
</feature>
<evidence type="ECO:0000256" key="1">
    <source>
        <dbReference type="ARBA" id="ARBA00008779"/>
    </source>
</evidence>
<proteinExistence type="inferred from homology"/>
<dbReference type="GO" id="GO:0005539">
    <property type="term" value="F:glycosaminoglycan binding"/>
    <property type="evidence" value="ECO:0007669"/>
    <property type="project" value="TreeGrafter"/>
</dbReference>
<evidence type="ECO:0000313" key="10">
    <source>
        <dbReference type="Proteomes" id="UP001296104"/>
    </source>
</evidence>
<keyword evidence="3 5" id="KW-0378">Hydrolase</keyword>
<accession>A0AAI9EDV7</accession>
<dbReference type="GO" id="GO:0018958">
    <property type="term" value="P:phenol-containing compound metabolic process"/>
    <property type="evidence" value="ECO:0007669"/>
    <property type="project" value="InterPro"/>
</dbReference>
<dbReference type="EC" id="3.1.6.1" evidence="5"/>
<comment type="PTM">
    <text evidence="6">The conversion to 3-oxoalanine (also known as C-formylglycine, FGly), of a serine or cysteine residue in prokaryotes and of a cysteine residue in eukaryotes, is critical for catalytic activity.</text>
</comment>
<protein>
    <recommendedName>
        <fullName evidence="5">Arylsulfatase</fullName>
        <shortName evidence="5">AS</shortName>
        <ecNumber evidence="5">3.1.6.1</ecNumber>
    </recommendedName>
    <alternativeName>
        <fullName evidence="5">Aryl-sulfate sulphohydrolase</fullName>
    </alternativeName>
</protein>
<evidence type="ECO:0000256" key="4">
    <source>
        <dbReference type="ARBA" id="ARBA00023180"/>
    </source>
</evidence>
<evidence type="ECO:0000313" key="9">
    <source>
        <dbReference type="EMBL" id="CAK4032708.1"/>
    </source>
</evidence>
<keyword evidence="10" id="KW-1185">Reference proteome</keyword>
<dbReference type="InterPro" id="IPR012083">
    <property type="entry name" value="Arylsulfatase"/>
</dbReference>
<evidence type="ECO:0000256" key="2">
    <source>
        <dbReference type="ARBA" id="ARBA00022729"/>
    </source>
</evidence>
<feature type="chain" id="PRO_5042525489" description="Arylsulfatase" evidence="7">
    <location>
        <begin position="20"/>
        <end position="604"/>
    </location>
</feature>
<dbReference type="PANTHER" id="PTHR43108">
    <property type="entry name" value="N-ACETYLGLUCOSAMINE-6-SULFATASE FAMILY MEMBER"/>
    <property type="match status" value="1"/>
</dbReference>
<evidence type="ECO:0000256" key="5">
    <source>
        <dbReference type="PIRNR" id="PIRNR000972"/>
    </source>
</evidence>
<evidence type="ECO:0000256" key="6">
    <source>
        <dbReference type="PIRSR" id="PIRSR000972-50"/>
    </source>
</evidence>
<comment type="similarity">
    <text evidence="1 5">Belongs to the sulfatase family.</text>
</comment>
<feature type="modified residue" description="3-oxoalanine (Cys)" evidence="6">
    <location>
        <position position="80"/>
    </location>
</feature>
<evidence type="ECO:0000259" key="8">
    <source>
        <dbReference type="Pfam" id="PF00884"/>
    </source>
</evidence>
<dbReference type="Proteomes" id="UP001296104">
    <property type="component" value="Unassembled WGS sequence"/>
</dbReference>
<gene>
    <name evidence="9" type="ORF">LECACI_7A007866</name>
</gene>
<keyword evidence="2 7" id="KW-0732">Signal</keyword>
<dbReference type="AlphaFoldDB" id="A0AAI9EDV7"/>
<evidence type="ECO:0000256" key="3">
    <source>
        <dbReference type="ARBA" id="ARBA00022801"/>
    </source>
</evidence>
<keyword evidence="4" id="KW-0325">Glycoprotein</keyword>
<dbReference type="InterPro" id="IPR024607">
    <property type="entry name" value="Sulfatase_CS"/>
</dbReference>
<dbReference type="EMBL" id="CAVMBE010000069">
    <property type="protein sequence ID" value="CAK4032708.1"/>
    <property type="molecule type" value="Genomic_DNA"/>
</dbReference>
<dbReference type="Pfam" id="PF00884">
    <property type="entry name" value="Sulfatase"/>
    <property type="match status" value="1"/>
</dbReference>
<dbReference type="PROSITE" id="PS00523">
    <property type="entry name" value="SULFATASE_1"/>
    <property type="match status" value="1"/>
</dbReference>
<reference evidence="9" key="1">
    <citation type="submission" date="2023-11" db="EMBL/GenBank/DDBJ databases">
        <authorList>
            <person name="Alioto T."/>
            <person name="Alioto T."/>
            <person name="Gomez Garrido J."/>
        </authorList>
    </citation>
    <scope>NUCLEOTIDE SEQUENCE</scope>
</reference>
<comment type="caution">
    <text evidence="9">The sequence shown here is derived from an EMBL/GenBank/DDBJ whole genome shotgun (WGS) entry which is preliminary data.</text>
</comment>
<organism evidence="9 10">
    <name type="scientific">Lecanosticta acicola</name>
    <dbReference type="NCBI Taxonomy" id="111012"/>
    <lineage>
        <taxon>Eukaryota</taxon>
        <taxon>Fungi</taxon>
        <taxon>Dikarya</taxon>
        <taxon>Ascomycota</taxon>
        <taxon>Pezizomycotina</taxon>
        <taxon>Dothideomycetes</taxon>
        <taxon>Dothideomycetidae</taxon>
        <taxon>Mycosphaerellales</taxon>
        <taxon>Mycosphaerellaceae</taxon>
        <taxon>Lecanosticta</taxon>
    </lineage>
</organism>
<evidence type="ECO:0000256" key="7">
    <source>
        <dbReference type="SAM" id="SignalP"/>
    </source>
</evidence>